<feature type="domain" description="Phosphatidylinositol-specific phospholipase C X" evidence="2">
    <location>
        <begin position="41"/>
        <end position="173"/>
    </location>
</feature>
<accession>A7MCS9</accession>
<dbReference type="PANTHER" id="PTHR13593:SF147">
    <property type="entry name" value="1-PHOSPHATIDYLINOSITOL PHOSPHODIESTERASE-LIKE-RELATED"/>
    <property type="match status" value="1"/>
</dbReference>
<dbReference type="Gene3D" id="3.20.20.190">
    <property type="entry name" value="Phosphatidylinositol (PI) phosphodiesterase"/>
    <property type="match status" value="1"/>
</dbReference>
<sequence>MGVPVKILFLLLLHNSVQGVFTDEATLDLPKNYVIGWMETLNDDKLISEVTVPGTHDTMALHAGAVAECPPWLLENQLNAGIRYLELRVKGRNLKLVHGVFSQHTTFSDVVDTIKSFLSHYKTEVVLVQVKHESKGPFPDDIANELKNDSDCWVSDKIPLIKGVRGKIVFVQKNSFKLGIPLLETDEKDDNKVGDVRVTEAKDTEHLNEDLKDCKADIVVLNYSSGPGWPLLRLDKAPRSLSKEENFWLYTSLSPPNSNPCFGIIAMDCPSFDLIQRIIGFNY</sequence>
<dbReference type="EC" id="4.6.1.13" evidence="5"/>
<evidence type="ECO:0000313" key="3">
    <source>
        <dbReference type="EMBL" id="AAI52302.1"/>
    </source>
</evidence>
<dbReference type="GO" id="GO:0008081">
    <property type="term" value="F:phosphoric diester hydrolase activity"/>
    <property type="evidence" value="ECO:0000318"/>
    <property type="project" value="GO_Central"/>
</dbReference>
<dbReference type="AGR" id="ZFIN:ZDB-GENE-070928-44"/>
<name>A7MCS9_DANRE</name>
<keyword evidence="7" id="KW-1267">Proteomics identification</keyword>
<reference evidence="5" key="5">
    <citation type="submission" date="2025-04" db="UniProtKB">
        <authorList>
            <consortium name="RefSeq"/>
        </authorList>
    </citation>
    <scope>IDENTIFICATION</scope>
    <source>
        <strain evidence="5">Singapore</strain>
    </source>
</reference>
<dbReference type="OrthoDB" id="1046782at2759"/>
<dbReference type="SUPFAM" id="SSF51695">
    <property type="entry name" value="PLC-like phosphodiesterases"/>
    <property type="match status" value="1"/>
</dbReference>
<dbReference type="GO" id="GO:0006629">
    <property type="term" value="P:lipid metabolic process"/>
    <property type="evidence" value="ECO:0007669"/>
    <property type="project" value="InterPro"/>
</dbReference>
<feature type="signal peptide" evidence="1">
    <location>
        <begin position="1"/>
        <end position="19"/>
    </location>
</feature>
<dbReference type="ZFIN" id="ZDB-GENE-070928-44">
    <property type="gene designation" value="zgc:174938"/>
</dbReference>
<evidence type="ECO:0000256" key="1">
    <source>
        <dbReference type="SAM" id="SignalP"/>
    </source>
</evidence>
<keyword evidence="4" id="KW-1185">Reference proteome</keyword>
<feature type="chain" id="PRO_5035034773" evidence="1 5">
    <location>
        <begin position="20"/>
        <end position="283"/>
    </location>
</feature>
<dbReference type="PhylomeDB" id="A7MCS9"/>
<reference evidence="4" key="3">
    <citation type="journal article" date="2013" name="Nature">
        <title>The zebrafish reference genome sequence and its relationship to the human genome.</title>
        <authorList>
            <consortium name="Genome Reference Consortium Zebrafish"/>
            <person name="Howe K."/>
            <person name="Clark M.D."/>
            <person name="Torroja C.F."/>
            <person name="Torrance J."/>
            <person name="Berthelot C."/>
            <person name="Muffato M."/>
            <person name="Collins J.E."/>
            <person name="Humphray S."/>
            <person name="McLaren K."/>
            <person name="Matthews L."/>
            <person name="McLaren S."/>
            <person name="Sealy I."/>
            <person name="Caccamo M."/>
            <person name="Churcher C."/>
            <person name="Scott C."/>
            <person name="Barrett J.C."/>
            <person name="Koch R."/>
            <person name="Rauch G.J."/>
            <person name="White S."/>
            <person name="Chow W."/>
            <person name="Kilian B."/>
            <person name="Quintais L.T."/>
            <person name="Guerra-Assuncao J.A."/>
            <person name="Zhou Y."/>
            <person name="Gu Y."/>
            <person name="Yen J."/>
            <person name="Vogel J.H."/>
            <person name="Eyre T."/>
            <person name="Redmond S."/>
            <person name="Banerjee R."/>
            <person name="Chi J."/>
            <person name="Fu B."/>
            <person name="Langley E."/>
            <person name="Maguire S.F."/>
            <person name="Laird G.K."/>
            <person name="Lloyd D."/>
            <person name="Kenyon E."/>
            <person name="Donaldson S."/>
            <person name="Sehra H."/>
            <person name="Almeida-King J."/>
            <person name="Loveland J."/>
            <person name="Trevanion S."/>
            <person name="Jones M."/>
            <person name="Quail M."/>
            <person name="Willey D."/>
            <person name="Hunt A."/>
            <person name="Burton J."/>
            <person name="Sims S."/>
            <person name="McLay K."/>
            <person name="Plumb B."/>
            <person name="Davis J."/>
            <person name="Clee C."/>
            <person name="Oliver K."/>
            <person name="Clark R."/>
            <person name="Riddle C."/>
            <person name="Elliot D."/>
            <person name="Eliott D."/>
            <person name="Threadgold G."/>
            <person name="Harden G."/>
            <person name="Ware D."/>
            <person name="Begum S."/>
            <person name="Mortimore B."/>
            <person name="Mortimer B."/>
            <person name="Kerry G."/>
            <person name="Heath P."/>
            <person name="Phillimore B."/>
            <person name="Tracey A."/>
            <person name="Corby N."/>
            <person name="Dunn M."/>
            <person name="Johnson C."/>
            <person name="Wood J."/>
            <person name="Clark S."/>
            <person name="Pelan S."/>
            <person name="Griffiths G."/>
            <person name="Smith M."/>
            <person name="Glithero R."/>
            <person name="Howden P."/>
            <person name="Barker N."/>
            <person name="Lloyd C."/>
            <person name="Stevens C."/>
            <person name="Harley J."/>
            <person name="Holt K."/>
            <person name="Panagiotidis G."/>
            <person name="Lovell J."/>
            <person name="Beasley H."/>
            <person name="Henderson C."/>
            <person name="Gordon D."/>
            <person name="Auger K."/>
            <person name="Wright D."/>
            <person name="Collins J."/>
            <person name="Raisen C."/>
            <person name="Dyer L."/>
            <person name="Leung K."/>
            <person name="Robertson L."/>
            <person name="Ambridge K."/>
            <person name="Leongamornlert D."/>
            <person name="McGuire S."/>
            <person name="Gilderthorp R."/>
            <person name="Griffiths C."/>
            <person name="Manthravadi D."/>
            <person name="Nichol S."/>
            <person name="Barker G."/>
            <person name="Whitehead S."/>
            <person name="Kay M."/>
            <person name="Brown J."/>
            <person name="Murnane C."/>
            <person name="Gray E."/>
            <person name="Humphries M."/>
            <person name="Sycamore N."/>
            <person name="Barker D."/>
            <person name="Saunders D."/>
            <person name="Wallis J."/>
            <person name="Babbage A."/>
            <person name="Hammond S."/>
            <person name="Mashreghi-Mohammadi M."/>
            <person name="Barr L."/>
            <person name="Martin S."/>
            <person name="Wray P."/>
            <person name="Ellington A."/>
            <person name="Matthews N."/>
            <person name="Ellwood M."/>
            <person name="Woodmansey R."/>
            <person name="Clark G."/>
            <person name="Cooper J."/>
            <person name="Cooper J."/>
            <person name="Tromans A."/>
            <person name="Grafham D."/>
            <person name="Skuce C."/>
            <person name="Pandian R."/>
            <person name="Andrews R."/>
            <person name="Harrison E."/>
            <person name="Kimberley A."/>
            <person name="Garnett J."/>
            <person name="Fosker N."/>
            <person name="Hall R."/>
            <person name="Garner P."/>
            <person name="Kelly D."/>
            <person name="Bird C."/>
            <person name="Palmer S."/>
            <person name="Gehring I."/>
            <person name="Berger A."/>
            <person name="Dooley C.M."/>
            <person name="Ersan-Urun Z."/>
            <person name="Eser C."/>
            <person name="Geiger H."/>
            <person name="Geisler M."/>
            <person name="Karotki L."/>
            <person name="Kirn A."/>
            <person name="Konantz J."/>
            <person name="Konantz M."/>
            <person name="Oberlander M."/>
            <person name="Rudolph-Geiger S."/>
            <person name="Teucke M."/>
            <person name="Lanz C."/>
            <person name="Raddatz G."/>
            <person name="Osoegawa K."/>
            <person name="Zhu B."/>
            <person name="Rapp A."/>
            <person name="Widaa S."/>
            <person name="Langford C."/>
            <person name="Yang F."/>
            <person name="Schuster S.C."/>
            <person name="Carter N.P."/>
            <person name="Harrow J."/>
            <person name="Ning Z."/>
            <person name="Herrero J."/>
            <person name="Searle S.M."/>
            <person name="Enright A."/>
            <person name="Geisler R."/>
            <person name="Plasterk R.H."/>
            <person name="Lee C."/>
            <person name="Westerfield M."/>
            <person name="de Jong P.J."/>
            <person name="Zon L.I."/>
            <person name="Postlethwait J.H."/>
            <person name="Nusslein-Volhard C."/>
            <person name="Hubbard T.J."/>
            <person name="Roest Crollius H."/>
            <person name="Rogers J."/>
            <person name="Stemple D.L."/>
        </authorList>
    </citation>
    <scope>NUCLEOTIDE SEQUENCE [LARGE SCALE GENOMIC DNA]</scope>
</reference>
<dbReference type="InterPro" id="IPR000909">
    <property type="entry name" value="PLipase_C_PInositol-sp_X_dom"/>
</dbReference>
<reference evidence="5" key="4">
    <citation type="journal article" date="2016" name="BMC Genomics">
        <title>Gene evolution and gene expression after whole genome duplication in fish: the PhyloFish database.</title>
        <authorList>
            <person name="Pasquier J."/>
            <person name="Cabau C."/>
            <person name="Nguyen T."/>
            <person name="Jouanno E."/>
            <person name="Severac D."/>
            <person name="Braasch I."/>
            <person name="Journot L."/>
            <person name="Pontarotti P."/>
            <person name="Klopp C."/>
            <person name="Postlethwait J.H."/>
            <person name="Guiguen Y."/>
            <person name="Bobe J."/>
        </authorList>
    </citation>
    <scope>NUCLEOTIDE SEQUENCE</scope>
    <source>
        <strain evidence="5">Singapore</strain>
    </source>
</reference>
<dbReference type="InterPro" id="IPR017946">
    <property type="entry name" value="PLC-like_Pdiesterase_TIM-brl"/>
</dbReference>
<dbReference type="RefSeq" id="NP_001099170.1">
    <property type="nucleotide sequence ID" value="NM_001105700.1"/>
</dbReference>
<reference evidence="3" key="2">
    <citation type="submission" date="2007-08" db="EMBL/GenBank/DDBJ databases">
        <authorList>
            <consortium name="NIH MGC Project"/>
        </authorList>
    </citation>
    <scope>NUCLEOTIDE SEQUENCE</scope>
    <source>
        <strain evidence="3">Singapore local strain</strain>
        <tissue evidence="3">Embryo</tissue>
    </source>
</reference>
<evidence type="ECO:0000313" key="4">
    <source>
        <dbReference type="Proteomes" id="UP000000437"/>
    </source>
</evidence>
<dbReference type="SMART" id="SM00148">
    <property type="entry name" value="PLCXc"/>
    <property type="match status" value="1"/>
</dbReference>
<evidence type="ECO:0007829" key="7">
    <source>
        <dbReference type="PeptideAtlas" id="A7MCS9"/>
    </source>
</evidence>
<evidence type="ECO:0000313" key="6">
    <source>
        <dbReference type="ZFIN" id="ZDB-GENE-070928-44"/>
    </source>
</evidence>
<dbReference type="CDD" id="cd08586">
    <property type="entry name" value="PI-PLCc_BcPLC_like"/>
    <property type="match status" value="1"/>
</dbReference>
<dbReference type="InterPro" id="IPR051057">
    <property type="entry name" value="PI-PLC_domain"/>
</dbReference>
<reference evidence="3" key="1">
    <citation type="journal article" date="2002" name="Proc. Natl. Acad. Sci. U.S.A.">
        <title>Generation and initial analysis of more than 15,000 full-length human and mouse cDNA sequences.</title>
        <authorList>
            <consortium name="Mammalian Gene Collection Program Team"/>
            <person name="Strausberg R.L."/>
            <person name="Feingold E.A."/>
            <person name="Grouse L.H."/>
            <person name="Derge J.G."/>
            <person name="Klausner R.D."/>
            <person name="Collins F.S."/>
            <person name="Wagner L."/>
            <person name="Shenmen C.M."/>
            <person name="Schuler G.D."/>
            <person name="Altschul S.F."/>
            <person name="Zeeberg B."/>
            <person name="Buetow K.H."/>
            <person name="Schaefer C.F."/>
            <person name="Bhat N.K."/>
            <person name="Hopkins R.F."/>
            <person name="Jordan H."/>
            <person name="Moore T."/>
            <person name="Max S.I."/>
            <person name="Wang J."/>
            <person name="Hsieh F."/>
            <person name="Diatchenko L."/>
            <person name="Marusina K."/>
            <person name="Farmer A.A."/>
            <person name="Rubin G.M."/>
            <person name="Hong L."/>
            <person name="Stapleton M."/>
            <person name="Soares M.B."/>
            <person name="Bonaldo M.F."/>
            <person name="Casavant T.L."/>
            <person name="Scheetz T.E."/>
            <person name="Brownstein M.J."/>
            <person name="Usdin T.B."/>
            <person name="Toshiyuki S."/>
            <person name="Carninci P."/>
            <person name="Prange C."/>
            <person name="Raha S.S."/>
            <person name="Loquellano N.A."/>
            <person name="Peters G.J."/>
            <person name="Abramson R.D."/>
            <person name="Mullahy S.J."/>
            <person name="Bosak S.A."/>
            <person name="McEwan P.J."/>
            <person name="McKernan K.J."/>
            <person name="Malek J.A."/>
            <person name="Gunaratne P.H."/>
            <person name="Richards S."/>
            <person name="Worley K.C."/>
            <person name="Hale S."/>
            <person name="Garcia A.M."/>
            <person name="Gay L.J."/>
            <person name="Hulyk S.W."/>
            <person name="Villalon D.K."/>
            <person name="Muzny D.M."/>
            <person name="Sodergren E.J."/>
            <person name="Lu X."/>
            <person name="Gibbs R.A."/>
            <person name="Fahey J."/>
            <person name="Helton E."/>
            <person name="Ketteman M."/>
            <person name="Madan A."/>
            <person name="Rodrigues S."/>
            <person name="Sanchez A."/>
            <person name="Whiting M."/>
            <person name="Madan A."/>
            <person name="Young A.C."/>
            <person name="Shevchenko Y."/>
            <person name="Bouffard G.G."/>
            <person name="Blakesley R.W."/>
            <person name="Touchman J.W."/>
            <person name="Green E.D."/>
            <person name="Dickson M.C."/>
            <person name="Rodriguez A.C."/>
            <person name="Grimwood J."/>
            <person name="Schmutz J."/>
            <person name="Myers R.M."/>
            <person name="Butterfield Y.S."/>
            <person name="Krzywinski M.I."/>
            <person name="Skalska U."/>
            <person name="Smailus D.E."/>
            <person name="Schnerch A."/>
            <person name="Schein J.E."/>
            <person name="Jones S.J."/>
            <person name="Marra M.A."/>
        </authorList>
    </citation>
    <scope>NUCLEOTIDE SEQUENCE</scope>
    <source>
        <strain evidence="3">Singapore local strain</strain>
        <tissue evidence="3">Embryo</tissue>
    </source>
</reference>
<dbReference type="PROSITE" id="PS50007">
    <property type="entry name" value="PIPLC_X_DOMAIN"/>
    <property type="match status" value="1"/>
</dbReference>
<dbReference type="GeneID" id="100126020"/>
<dbReference type="KEGG" id="dre:100126020"/>
<dbReference type="EMBL" id="BC152301">
    <property type="protein sequence ID" value="AAI52302.1"/>
    <property type="molecule type" value="mRNA"/>
</dbReference>
<dbReference type="PANTHER" id="PTHR13593">
    <property type="match status" value="1"/>
</dbReference>
<evidence type="ECO:0000313" key="5">
    <source>
        <dbReference type="RefSeq" id="NP_001099170.1"/>
    </source>
</evidence>
<dbReference type="Pfam" id="PF00388">
    <property type="entry name" value="PI-PLC-X"/>
    <property type="match status" value="1"/>
</dbReference>
<dbReference type="GO" id="GO:0004436">
    <property type="term" value="F:phosphatidylinositol diacylglycerol-lyase activity"/>
    <property type="evidence" value="ECO:0007669"/>
    <property type="project" value="UniProtKB-EC"/>
</dbReference>
<dbReference type="Proteomes" id="UP000000437">
    <property type="component" value="Chromosome 16"/>
</dbReference>
<keyword evidence="1 5" id="KW-0732">Signal</keyword>
<organism evidence="3">
    <name type="scientific">Danio rerio</name>
    <name type="common">Zebrafish</name>
    <name type="synonym">Brachydanio rerio</name>
    <dbReference type="NCBI Taxonomy" id="7955"/>
    <lineage>
        <taxon>Eukaryota</taxon>
        <taxon>Metazoa</taxon>
        <taxon>Chordata</taxon>
        <taxon>Craniata</taxon>
        <taxon>Vertebrata</taxon>
        <taxon>Euteleostomi</taxon>
        <taxon>Actinopterygii</taxon>
        <taxon>Neopterygii</taxon>
        <taxon>Teleostei</taxon>
        <taxon>Ostariophysi</taxon>
        <taxon>Cypriniformes</taxon>
        <taxon>Danionidae</taxon>
        <taxon>Danioninae</taxon>
        <taxon>Danio</taxon>
    </lineage>
</organism>
<protein>
    <submittedName>
        <fullName evidence="5">Uncharacterized protein LOC100126020 precursor</fullName>
        <ecNumber evidence="5">4.6.1.13</ecNumber>
    </submittedName>
    <submittedName>
        <fullName evidence="3">Zgc:174938 protein</fullName>
    </submittedName>
</protein>
<proteinExistence type="evidence at protein level"/>
<evidence type="ECO:0000259" key="2">
    <source>
        <dbReference type="SMART" id="SM00148"/>
    </source>
</evidence>
<dbReference type="AlphaFoldDB" id="A7MCS9"/>
<gene>
    <name evidence="5" type="primary">si:dkey-152b24.2</name>
    <name evidence="3 5 6" type="ORF">zgc:174938</name>
</gene>